<proteinExistence type="predicted"/>
<dbReference type="EMBL" id="JBHUIY010000005">
    <property type="protein sequence ID" value="MFD2233010.1"/>
    <property type="molecule type" value="Genomic_DNA"/>
</dbReference>
<name>A0ABW5C784_9PROT</name>
<keyword evidence="2" id="KW-1185">Reference proteome</keyword>
<evidence type="ECO:0000313" key="1">
    <source>
        <dbReference type="EMBL" id="MFD2233010.1"/>
    </source>
</evidence>
<accession>A0ABW5C784</accession>
<organism evidence="1 2">
    <name type="scientific">Phaeospirillum tilakii</name>
    <dbReference type="NCBI Taxonomy" id="741673"/>
    <lineage>
        <taxon>Bacteria</taxon>
        <taxon>Pseudomonadati</taxon>
        <taxon>Pseudomonadota</taxon>
        <taxon>Alphaproteobacteria</taxon>
        <taxon>Rhodospirillales</taxon>
        <taxon>Rhodospirillaceae</taxon>
        <taxon>Phaeospirillum</taxon>
    </lineage>
</organism>
<evidence type="ECO:0000313" key="2">
    <source>
        <dbReference type="Proteomes" id="UP001597296"/>
    </source>
</evidence>
<gene>
    <name evidence="1" type="ORF">ACFSNB_04245</name>
</gene>
<dbReference type="Proteomes" id="UP001597296">
    <property type="component" value="Unassembled WGS sequence"/>
</dbReference>
<comment type="caution">
    <text evidence="1">The sequence shown here is derived from an EMBL/GenBank/DDBJ whole genome shotgun (WGS) entry which is preliminary data.</text>
</comment>
<protein>
    <submittedName>
        <fullName evidence="1">Uncharacterized protein</fullName>
    </submittedName>
</protein>
<reference evidence="2" key="1">
    <citation type="journal article" date="2019" name="Int. J. Syst. Evol. Microbiol.">
        <title>The Global Catalogue of Microorganisms (GCM) 10K type strain sequencing project: providing services to taxonomists for standard genome sequencing and annotation.</title>
        <authorList>
            <consortium name="The Broad Institute Genomics Platform"/>
            <consortium name="The Broad Institute Genome Sequencing Center for Infectious Disease"/>
            <person name="Wu L."/>
            <person name="Ma J."/>
        </authorList>
    </citation>
    <scope>NUCLEOTIDE SEQUENCE [LARGE SCALE GENOMIC DNA]</scope>
    <source>
        <strain evidence="2">KCTC 15012</strain>
    </source>
</reference>
<dbReference type="RefSeq" id="WP_377314793.1">
    <property type="nucleotide sequence ID" value="NZ_JBHUIY010000005.1"/>
</dbReference>
<sequence length="63" mass="6774">MKKKSHSRRDTGRRDEVALSIGEALIFLRGEAIAVGLDDLAQSLSRSIDTATQSAKTNVAGIF</sequence>